<evidence type="ECO:0000256" key="1">
    <source>
        <dbReference type="SAM" id="MobiDB-lite"/>
    </source>
</evidence>
<dbReference type="RefSeq" id="WP_238315034.1">
    <property type="nucleotide sequence ID" value="NZ_BPQV01000021.1"/>
</dbReference>
<dbReference type="Proteomes" id="UP001055156">
    <property type="component" value="Unassembled WGS sequence"/>
</dbReference>
<reference evidence="2" key="2">
    <citation type="submission" date="2021-08" db="EMBL/GenBank/DDBJ databases">
        <authorList>
            <person name="Tani A."/>
            <person name="Ola A."/>
            <person name="Ogura Y."/>
            <person name="Katsura K."/>
            <person name="Hayashi T."/>
        </authorList>
    </citation>
    <scope>NUCLEOTIDE SEQUENCE</scope>
    <source>
        <strain evidence="2">NBRC 15689</strain>
    </source>
</reference>
<gene>
    <name evidence="2" type="ORF">LKMONMHP_4697</name>
</gene>
<sequence length="548" mass="55932">MSAGLAFDPADLVRLFQRAPMGAPQTFTGTSGLVQPAVQPEEEAAAVPGLAGRLVPLPPQRPDDLSVPSEADVPARGAVPAMGQMTPPAPAAPAPSAAAAVVPVAGAPAPAATAPAASGQDGPSFGDRLLTGLRNNGDYLGALGAGLLSAPTWAGGVSAGMQLASKSDKERTATDLAKVELGLKQRKLAQETGALAGNAAIIKRAYPSLTDAEASAAGQNSAMVAEALKIQRDPNHGTGVPAGYRLGADGRSYEPIPGGEADPASIRARAQATAEGSAAGKPDETYTALTEDERVAQGLPAGSYQKDSKGKISPINPNGTTINMGAEKAQDATVGKGYGEYQLDLANKGRNAASTLNTLALMEQAARNPNFYSGVGAEQVKRANQFLVALGVKDANFTKPTEIFNALSNKVVLDGLGGSLGPSISNTDRDYIGRTAPTLEQSQQGNLELVSIARSLAQRQQQVAKLARDYAGANGGRLDTGFDQVLEDFASANPLFPAANASATQQSDGKTGASGPGGFAAPKTQAEFDALPKGAVYVDPNDGKRYRK</sequence>
<feature type="region of interest" description="Disordered" evidence="1">
    <location>
        <begin position="298"/>
        <end position="322"/>
    </location>
</feature>
<reference evidence="2" key="1">
    <citation type="journal article" date="2021" name="Front. Microbiol.">
        <title>Comprehensive Comparative Genomics and Phenotyping of Methylobacterium Species.</title>
        <authorList>
            <person name="Alessa O."/>
            <person name="Ogura Y."/>
            <person name="Fujitani Y."/>
            <person name="Takami H."/>
            <person name="Hayashi T."/>
            <person name="Sahin N."/>
            <person name="Tani A."/>
        </authorList>
    </citation>
    <scope>NUCLEOTIDE SEQUENCE</scope>
    <source>
        <strain evidence="2">NBRC 15689</strain>
    </source>
</reference>
<accession>A0ABQ4TH73</accession>
<proteinExistence type="predicted"/>
<feature type="region of interest" description="Disordered" evidence="1">
    <location>
        <begin position="500"/>
        <end position="526"/>
    </location>
</feature>
<comment type="caution">
    <text evidence="2">The sequence shown here is derived from an EMBL/GenBank/DDBJ whole genome shotgun (WGS) entry which is preliminary data.</text>
</comment>
<name>A0ABQ4TH73_METOR</name>
<dbReference type="EMBL" id="BPQV01000021">
    <property type="protein sequence ID" value="GJE29811.1"/>
    <property type="molecule type" value="Genomic_DNA"/>
</dbReference>
<protein>
    <submittedName>
        <fullName evidence="2">Uncharacterized protein</fullName>
    </submittedName>
</protein>
<keyword evidence="3" id="KW-1185">Reference proteome</keyword>
<evidence type="ECO:0000313" key="2">
    <source>
        <dbReference type="EMBL" id="GJE29811.1"/>
    </source>
</evidence>
<evidence type="ECO:0000313" key="3">
    <source>
        <dbReference type="Proteomes" id="UP001055156"/>
    </source>
</evidence>
<organism evidence="2 3">
    <name type="scientific">Methylobacterium organophilum</name>
    <dbReference type="NCBI Taxonomy" id="410"/>
    <lineage>
        <taxon>Bacteria</taxon>
        <taxon>Pseudomonadati</taxon>
        <taxon>Pseudomonadota</taxon>
        <taxon>Alphaproteobacteria</taxon>
        <taxon>Hyphomicrobiales</taxon>
        <taxon>Methylobacteriaceae</taxon>
        <taxon>Methylobacterium</taxon>
    </lineage>
</organism>